<dbReference type="PANTHER" id="PTHR43401">
    <property type="entry name" value="L-THREONINE 3-DEHYDROGENASE"/>
    <property type="match status" value="1"/>
</dbReference>
<dbReference type="SUPFAM" id="SSF51735">
    <property type="entry name" value="NAD(P)-binding Rossmann-fold domains"/>
    <property type="match status" value="1"/>
</dbReference>
<dbReference type="InterPro" id="IPR011032">
    <property type="entry name" value="GroES-like_sf"/>
</dbReference>
<evidence type="ECO:0000256" key="4">
    <source>
        <dbReference type="RuleBase" id="RU361277"/>
    </source>
</evidence>
<keyword evidence="2 4" id="KW-0862">Zinc</keyword>
<dbReference type="SUPFAM" id="SSF50129">
    <property type="entry name" value="GroES-like"/>
    <property type="match status" value="1"/>
</dbReference>
<dbReference type="PANTHER" id="PTHR43401:SF2">
    <property type="entry name" value="L-THREONINE 3-DEHYDROGENASE"/>
    <property type="match status" value="1"/>
</dbReference>
<keyword evidence="3" id="KW-0560">Oxidoreductase</keyword>
<dbReference type="KEGG" id="fcz:IMF26_04220"/>
<dbReference type="InterPro" id="IPR036291">
    <property type="entry name" value="NAD(P)-bd_dom_sf"/>
</dbReference>
<accession>A0AAT9LF12</accession>
<dbReference type="AlphaFoldDB" id="A0AAT9LF12"/>
<reference evidence="6" key="1">
    <citation type="submission" date="2020-10" db="EMBL/GenBank/DDBJ databases">
        <authorList>
            <person name="Kadnikov V."/>
            <person name="Beletsky A.V."/>
            <person name="Mardanov A.V."/>
            <person name="Karnachuk O.V."/>
            <person name="Ravin N.V."/>
        </authorList>
    </citation>
    <scope>NUCLEOTIDE SEQUENCE</scope>
    <source>
        <strain evidence="6">Bu02</strain>
    </source>
</reference>
<dbReference type="EMBL" id="CP062796">
    <property type="protein sequence ID" value="QUL99269.1"/>
    <property type="molecule type" value="Genomic_DNA"/>
</dbReference>
<gene>
    <name evidence="6" type="ORF">IMF26_04220</name>
</gene>
<dbReference type="GO" id="GO:0016491">
    <property type="term" value="F:oxidoreductase activity"/>
    <property type="evidence" value="ECO:0007669"/>
    <property type="project" value="UniProtKB-KW"/>
</dbReference>
<protein>
    <submittedName>
        <fullName evidence="6">Alcohol dehydrogenase catalytic domain-containing protein</fullName>
    </submittedName>
</protein>
<sequence length="339" mass="36093">MLAVVKDRKGPGFAVKDVPVPSPAQDEVLVRVRAVGICGTDLTIIEGKRDVPIPLIPGHEFAGEVVEVGSAVEGFRVGDRVTSSLIVSCGECQYCRQGMEILCDRIKEIGIHINGAFAEYVVVPQKTLVALPQNLTFEDGASMDPIASAYRAVCKALVGPEDVVVVFGPGPIGLYALQVALAKGAAKVLCFGTKPDSIRLKVAEKLGAVTGVASDEIGCVSVVRDTTGGRMADVAIDATGSVSALSACTRVLRKNGRVCIVGIPHDAAIVTLAEVVRKELRLYGSFCYTLPEFRASLQLLENGSVVTEPVISHRLPLRDFEEALDLIYRREAVKVMLIP</sequence>
<dbReference type="InterPro" id="IPR013149">
    <property type="entry name" value="ADH-like_C"/>
</dbReference>
<organism evidence="6">
    <name type="scientific">Candidatus Fermentithermobacillus carboniphilus</name>
    <dbReference type="NCBI Taxonomy" id="3085328"/>
    <lineage>
        <taxon>Bacteria</taxon>
        <taxon>Bacillati</taxon>
        <taxon>Bacillota</taxon>
        <taxon>Candidatus Fermentithermobacillia</taxon>
        <taxon>Candidatus Fermentithermobacillales</taxon>
        <taxon>Candidatus Fermentithermobacillaceae</taxon>
        <taxon>Candidatus Fermentithermobacillus</taxon>
    </lineage>
</organism>
<dbReference type="Pfam" id="PF08240">
    <property type="entry name" value="ADH_N"/>
    <property type="match status" value="1"/>
</dbReference>
<evidence type="ECO:0000256" key="2">
    <source>
        <dbReference type="ARBA" id="ARBA00022833"/>
    </source>
</evidence>
<evidence type="ECO:0000313" key="6">
    <source>
        <dbReference type="EMBL" id="QUL99269.1"/>
    </source>
</evidence>
<dbReference type="Gene3D" id="3.90.180.10">
    <property type="entry name" value="Medium-chain alcohol dehydrogenases, catalytic domain"/>
    <property type="match status" value="1"/>
</dbReference>
<dbReference type="InterPro" id="IPR013154">
    <property type="entry name" value="ADH-like_N"/>
</dbReference>
<comment type="similarity">
    <text evidence="4">Belongs to the zinc-containing alcohol dehydrogenase family.</text>
</comment>
<dbReference type="PROSITE" id="PS00059">
    <property type="entry name" value="ADH_ZINC"/>
    <property type="match status" value="1"/>
</dbReference>
<keyword evidence="1 4" id="KW-0479">Metal-binding</keyword>
<evidence type="ECO:0000256" key="3">
    <source>
        <dbReference type="ARBA" id="ARBA00023002"/>
    </source>
</evidence>
<name>A0AAT9LF12_9FIRM</name>
<evidence type="ECO:0000256" key="1">
    <source>
        <dbReference type="ARBA" id="ARBA00022723"/>
    </source>
</evidence>
<reference evidence="6" key="2">
    <citation type="journal article" date="2023" name="Biology">
        <title>Prokaryotic Life Associated with Coal-Fire Gas Vents Revealed by Metagenomics.</title>
        <authorList>
            <person name="Kadnikov V.V."/>
            <person name="Mardanov A.V."/>
            <person name="Beletsky A.V."/>
            <person name="Karnachuk O.V."/>
            <person name="Ravin N.V."/>
        </authorList>
    </citation>
    <scope>NUCLEOTIDE SEQUENCE</scope>
    <source>
        <strain evidence="6">Bu02</strain>
    </source>
</reference>
<dbReference type="SMART" id="SM00829">
    <property type="entry name" value="PKS_ER"/>
    <property type="match status" value="1"/>
</dbReference>
<dbReference type="Gene3D" id="3.40.50.720">
    <property type="entry name" value="NAD(P)-binding Rossmann-like Domain"/>
    <property type="match status" value="1"/>
</dbReference>
<evidence type="ECO:0000259" key="5">
    <source>
        <dbReference type="SMART" id="SM00829"/>
    </source>
</evidence>
<comment type="cofactor">
    <cofactor evidence="4">
        <name>Zn(2+)</name>
        <dbReference type="ChEBI" id="CHEBI:29105"/>
    </cofactor>
</comment>
<dbReference type="Pfam" id="PF00107">
    <property type="entry name" value="ADH_zinc_N"/>
    <property type="match status" value="1"/>
</dbReference>
<proteinExistence type="inferred from homology"/>
<dbReference type="InterPro" id="IPR050129">
    <property type="entry name" value="Zn_alcohol_dh"/>
</dbReference>
<feature type="domain" description="Enoyl reductase (ER)" evidence="5">
    <location>
        <begin position="10"/>
        <end position="337"/>
    </location>
</feature>
<dbReference type="InterPro" id="IPR002328">
    <property type="entry name" value="ADH_Zn_CS"/>
</dbReference>
<dbReference type="GO" id="GO:0008270">
    <property type="term" value="F:zinc ion binding"/>
    <property type="evidence" value="ECO:0007669"/>
    <property type="project" value="InterPro"/>
</dbReference>
<dbReference type="InterPro" id="IPR020843">
    <property type="entry name" value="ER"/>
</dbReference>